<name>A0A6S4Q1C7_VIBVL</name>
<reference evidence="1" key="1">
    <citation type="submission" date="2011-01" db="EMBL/GenBank/DDBJ databases">
        <title>Evolutionary Significance of Chromosomal Super-Integrons in Vibrio vulnificus Strains.</title>
        <authorList>
            <person name="Shu H.Y."/>
            <person name="Wu K.M."/>
            <person name="Liu T.T."/>
            <person name="Liu Y.M."/>
            <person name="Liao T.L."/>
            <person name="Hor L.I."/>
            <person name="Tsai S.F."/>
            <person name="Chen C.Y."/>
        </authorList>
    </citation>
    <scope>NUCLEOTIDE SEQUENCE</scope>
    <source>
        <strain evidence="1">CG021</strain>
    </source>
</reference>
<dbReference type="AlphaFoldDB" id="A0A6S4Q1C7"/>
<evidence type="ECO:0000313" key="1">
    <source>
        <dbReference type="EMBL" id="BBE38981.1"/>
    </source>
</evidence>
<organism evidence="1">
    <name type="scientific">Vibrio vulnificus</name>
    <dbReference type="NCBI Taxonomy" id="672"/>
    <lineage>
        <taxon>Bacteria</taxon>
        <taxon>Pseudomonadati</taxon>
        <taxon>Pseudomonadota</taxon>
        <taxon>Gammaproteobacteria</taxon>
        <taxon>Vibrionales</taxon>
        <taxon>Vibrionaceae</taxon>
        <taxon>Vibrio</taxon>
    </lineage>
</organism>
<dbReference type="RefSeq" id="WP_146041670.1">
    <property type="nucleotide sequence ID" value="NZ_JBEIBI010000046.1"/>
</dbReference>
<proteinExistence type="predicted"/>
<sequence>MCNAWNHRAGCNCGWGSGENSLTEYAISVNHFSFVPSIQNSIESYTNPNASCPVCGDSVFFYQSPSGGRVFFDLMEPPWPKHPCTDSSSRPLPLAKTSTVDVFSSEMDLNKEWKPYFISSVKVVDRMLLQLEGYLGDSPLSIYVRKYDLGKRSLTNQTIAYLKEYVPIDGCFDMSMLTELGRSKELEAFKFRSLAKS</sequence>
<protein>
    <submittedName>
        <fullName evidence="1">Uncharacterized protein</fullName>
    </submittedName>
</protein>
<dbReference type="EMBL" id="AB609752">
    <property type="protein sequence ID" value="BBE38981.1"/>
    <property type="molecule type" value="Genomic_DNA"/>
</dbReference>
<accession>A0A6S4Q1C7</accession>